<dbReference type="EMBL" id="KE145369">
    <property type="protein sequence ID" value="EPE28086.1"/>
    <property type="molecule type" value="Genomic_DNA"/>
</dbReference>
<dbReference type="RefSeq" id="XP_008085445.1">
    <property type="nucleotide sequence ID" value="XM_008087254.1"/>
</dbReference>
<dbReference type="OMA" id="SNAWRPL"/>
<keyword evidence="4" id="KW-1185">Reference proteome</keyword>
<dbReference type="Proteomes" id="UP000016922">
    <property type="component" value="Unassembled WGS sequence"/>
</dbReference>
<dbReference type="KEGG" id="glz:GLAREA_04877"/>
<protein>
    <submittedName>
        <fullName evidence="3">Xylose isomerase-like protein</fullName>
    </submittedName>
</protein>
<dbReference type="Pfam" id="PF01261">
    <property type="entry name" value="AP_endonuc_2"/>
    <property type="match status" value="1"/>
</dbReference>
<dbReference type="AlphaFoldDB" id="S3D7U5"/>
<keyword evidence="3" id="KW-0413">Isomerase</keyword>
<dbReference type="HOGENOM" id="CLU_035063_0_2_1"/>
<sequence length="364" mass="40242">MPSIAQESLKTVPLSYATVSVGTPTTPLPKKLDAISSAGFTGIEMGFPDLLSFASSFHSKSIPEDDYESLSSTASEIQKLCKEKSLKIMMLQPFSNFEGWPAGSSERKEAFERAKGWIKIMHALGTDMLQVGSTDTPASKLDLSRERIVKDLQELADLLAKNKFRMAYENWCWSTHAPAWKDVWEIVKEVDRDNVGLCLDTFQTVGSEYADPSSKSGILEISSQDELRQKYTTSLKNLTSEIPPEKIYLLQLSDAYIPPSPLDPDQPDGSPASGKELRARGRWSHDYRPYIHGKGAYTRECVEMCKAVLATGNRAWFSLEVFDGGKEGKGGSGTGMSEDEGEMKEFCKGAMEGTKWVLGECVDK</sequence>
<evidence type="ECO:0000259" key="2">
    <source>
        <dbReference type="Pfam" id="PF01261"/>
    </source>
</evidence>
<evidence type="ECO:0000256" key="1">
    <source>
        <dbReference type="SAM" id="MobiDB-lite"/>
    </source>
</evidence>
<gene>
    <name evidence="3" type="ORF">GLAREA_04877</name>
</gene>
<organism evidence="3 4">
    <name type="scientific">Glarea lozoyensis (strain ATCC 20868 / MF5171)</name>
    <dbReference type="NCBI Taxonomy" id="1116229"/>
    <lineage>
        <taxon>Eukaryota</taxon>
        <taxon>Fungi</taxon>
        <taxon>Dikarya</taxon>
        <taxon>Ascomycota</taxon>
        <taxon>Pezizomycotina</taxon>
        <taxon>Leotiomycetes</taxon>
        <taxon>Helotiales</taxon>
        <taxon>Helotiaceae</taxon>
        <taxon>Glarea</taxon>
    </lineage>
</organism>
<evidence type="ECO:0000313" key="4">
    <source>
        <dbReference type="Proteomes" id="UP000016922"/>
    </source>
</evidence>
<feature type="region of interest" description="Disordered" evidence="1">
    <location>
        <begin position="259"/>
        <end position="278"/>
    </location>
</feature>
<dbReference type="SUPFAM" id="SSF51658">
    <property type="entry name" value="Xylose isomerase-like"/>
    <property type="match status" value="1"/>
</dbReference>
<reference evidence="3 4" key="1">
    <citation type="journal article" date="2013" name="BMC Genomics">
        <title>Genomics-driven discovery of the pneumocandin biosynthetic gene cluster in the fungus Glarea lozoyensis.</title>
        <authorList>
            <person name="Chen L."/>
            <person name="Yue Q."/>
            <person name="Zhang X."/>
            <person name="Xiang M."/>
            <person name="Wang C."/>
            <person name="Li S."/>
            <person name="Che Y."/>
            <person name="Ortiz-Lopez F.J."/>
            <person name="Bills G.F."/>
            <person name="Liu X."/>
            <person name="An Z."/>
        </authorList>
    </citation>
    <scope>NUCLEOTIDE SEQUENCE [LARGE SCALE GENOMIC DNA]</scope>
    <source>
        <strain evidence="4">ATCC 20868 / MF5171</strain>
    </source>
</reference>
<evidence type="ECO:0000313" key="3">
    <source>
        <dbReference type="EMBL" id="EPE28086.1"/>
    </source>
</evidence>
<dbReference type="InterPro" id="IPR013022">
    <property type="entry name" value="Xyl_isomerase-like_TIM-brl"/>
</dbReference>
<dbReference type="Gene3D" id="3.20.20.150">
    <property type="entry name" value="Divalent-metal-dependent TIM barrel enzymes"/>
    <property type="match status" value="1"/>
</dbReference>
<dbReference type="GO" id="GO:0016853">
    <property type="term" value="F:isomerase activity"/>
    <property type="evidence" value="ECO:0007669"/>
    <property type="project" value="UniProtKB-KW"/>
</dbReference>
<dbReference type="eggNOG" id="ENOG502QW0W">
    <property type="taxonomic scope" value="Eukaryota"/>
</dbReference>
<proteinExistence type="predicted"/>
<name>S3D7U5_GLAL2</name>
<accession>S3D7U5</accession>
<dbReference type="OrthoDB" id="5360893at2759"/>
<dbReference type="PANTHER" id="PTHR12110">
    <property type="entry name" value="HYDROXYPYRUVATE ISOMERASE"/>
    <property type="match status" value="1"/>
</dbReference>
<dbReference type="InterPro" id="IPR050312">
    <property type="entry name" value="IolE/XylAMocC-like"/>
</dbReference>
<feature type="domain" description="Xylose isomerase-like TIM barrel" evidence="2">
    <location>
        <begin position="32"/>
        <end position="327"/>
    </location>
</feature>
<dbReference type="PANTHER" id="PTHR12110:SF56">
    <property type="entry name" value="DEHYDRATASE, PUTATIVE (AFU_ORTHOLOGUE AFUA_6G08740)-RELATED"/>
    <property type="match status" value="1"/>
</dbReference>
<dbReference type="InterPro" id="IPR036237">
    <property type="entry name" value="Xyl_isomerase-like_sf"/>
</dbReference>
<dbReference type="GeneID" id="19463932"/>